<sequence length="114" mass="12983">MMNEKDESEFDQDQVPERVLMPPLLSLGVEQTQLGDPPPEDARSHDPPGKPGENAVILFEGANLPGSTVDERQHLLAAMAYMKKLEAFARCMYHWKRLEDEYRLGPFNRSDEPD</sequence>
<proteinExistence type="predicted"/>
<evidence type="ECO:0000313" key="2">
    <source>
        <dbReference type="EMBL" id="QIP44078.1"/>
    </source>
</evidence>
<dbReference type="RefSeq" id="WP_116058360.1">
    <property type="nucleotide sequence ID" value="NZ_CP050127.1"/>
</dbReference>
<reference evidence="2 3" key="1">
    <citation type="submission" date="2020-03" db="EMBL/GenBank/DDBJ databases">
        <title>Screen low temperature-resistant strains for efficient degradation of petroleum hydrocarbons under the low temperature.</title>
        <authorList>
            <person name="Wang Y."/>
            <person name="Chen J."/>
        </authorList>
    </citation>
    <scope>NUCLEOTIDE SEQUENCE [LARGE SCALE GENOMIC DNA]</scope>
    <source>
        <strain evidence="2 3">KB1</strain>
        <plasmid evidence="2 3">plas4</plasmid>
    </source>
</reference>
<accession>A0A6G9D4J5</accession>
<dbReference type="EMBL" id="CP050127">
    <property type="protein sequence ID" value="QIP44078.1"/>
    <property type="molecule type" value="Genomic_DNA"/>
</dbReference>
<feature type="compositionally biased region" description="Acidic residues" evidence="1">
    <location>
        <begin position="1"/>
        <end position="14"/>
    </location>
</feature>
<keyword evidence="2" id="KW-0614">Plasmid</keyword>
<geneLocation type="plasmid" evidence="2 3">
    <name>plas4</name>
</geneLocation>
<organism evidence="2 3">
    <name type="scientific">Rhodococcus erythropolis</name>
    <name type="common">Arthrobacter picolinophilus</name>
    <dbReference type="NCBI Taxonomy" id="1833"/>
    <lineage>
        <taxon>Bacteria</taxon>
        <taxon>Bacillati</taxon>
        <taxon>Actinomycetota</taxon>
        <taxon>Actinomycetes</taxon>
        <taxon>Mycobacteriales</taxon>
        <taxon>Nocardiaceae</taxon>
        <taxon>Rhodococcus</taxon>
        <taxon>Rhodococcus erythropolis group</taxon>
    </lineage>
</organism>
<feature type="region of interest" description="Disordered" evidence="1">
    <location>
        <begin position="1"/>
        <end position="55"/>
    </location>
</feature>
<dbReference type="Proteomes" id="UP000502345">
    <property type="component" value="Plasmid plas4"/>
</dbReference>
<name>A0A6G9D4J5_RHOER</name>
<evidence type="ECO:0000313" key="3">
    <source>
        <dbReference type="Proteomes" id="UP000502345"/>
    </source>
</evidence>
<protein>
    <submittedName>
        <fullName evidence="2">Uncharacterized protein</fullName>
    </submittedName>
</protein>
<dbReference type="AlphaFoldDB" id="A0A6G9D4J5"/>
<gene>
    <name evidence="2" type="ORF">G9444_6835</name>
</gene>
<evidence type="ECO:0000256" key="1">
    <source>
        <dbReference type="SAM" id="MobiDB-lite"/>
    </source>
</evidence>